<evidence type="ECO:0000313" key="1">
    <source>
        <dbReference type="EMBL" id="HIZ46132.1"/>
    </source>
</evidence>
<organism evidence="1 2">
    <name type="scientific">Candidatus Olsenella pullistercoris</name>
    <dbReference type="NCBI Taxonomy" id="2838712"/>
    <lineage>
        <taxon>Bacteria</taxon>
        <taxon>Bacillati</taxon>
        <taxon>Actinomycetota</taxon>
        <taxon>Coriobacteriia</taxon>
        <taxon>Coriobacteriales</taxon>
        <taxon>Atopobiaceae</taxon>
        <taxon>Olsenella</taxon>
    </lineage>
</organism>
<protein>
    <submittedName>
        <fullName evidence="1">Antitermination protein NusG</fullName>
    </submittedName>
</protein>
<reference evidence="1" key="2">
    <citation type="submission" date="2021-04" db="EMBL/GenBank/DDBJ databases">
        <authorList>
            <person name="Gilroy R."/>
        </authorList>
    </citation>
    <scope>NUCLEOTIDE SEQUENCE</scope>
    <source>
        <strain evidence="1">ChiHjej12B11-14209</strain>
    </source>
</reference>
<name>A0A9D2JE99_9ACTN</name>
<accession>A0A9D2JE99</accession>
<sequence>MADTRELSMMPFALSAPQNAAGGGVSAETSHPDVSQLAHTLLTKELAAGTAPYLVLSCAAGRERSACERALATGLATEAFSPLRVTLFREGGIWVARTAALWPGYVLSAPAHPRAAEKLGAIGSLTPLESALVRRLGGSSHVIQISQGRIEDGRLRVLFGPLMGLEPLVRRIDRHRRMAWLEAEPGRSVSVGLEVTSKT</sequence>
<reference evidence="1" key="1">
    <citation type="journal article" date="2021" name="PeerJ">
        <title>Extensive microbial diversity within the chicken gut microbiome revealed by metagenomics and culture.</title>
        <authorList>
            <person name="Gilroy R."/>
            <person name="Ravi A."/>
            <person name="Getino M."/>
            <person name="Pursley I."/>
            <person name="Horton D.L."/>
            <person name="Alikhan N.F."/>
            <person name="Baker D."/>
            <person name="Gharbi K."/>
            <person name="Hall N."/>
            <person name="Watson M."/>
            <person name="Adriaenssens E.M."/>
            <person name="Foster-Nyarko E."/>
            <person name="Jarju S."/>
            <person name="Secka A."/>
            <person name="Antonio M."/>
            <person name="Oren A."/>
            <person name="Chaudhuri R.R."/>
            <person name="La Ragione R."/>
            <person name="Hildebrand F."/>
            <person name="Pallen M.J."/>
        </authorList>
    </citation>
    <scope>NUCLEOTIDE SEQUENCE</scope>
    <source>
        <strain evidence="1">ChiHjej12B11-14209</strain>
    </source>
</reference>
<dbReference type="EMBL" id="DXBM01000034">
    <property type="protein sequence ID" value="HIZ46132.1"/>
    <property type="molecule type" value="Genomic_DNA"/>
</dbReference>
<evidence type="ECO:0000313" key="2">
    <source>
        <dbReference type="Proteomes" id="UP000824062"/>
    </source>
</evidence>
<gene>
    <name evidence="1" type="ORF">IAA19_03815</name>
</gene>
<dbReference type="AlphaFoldDB" id="A0A9D2JE99"/>
<proteinExistence type="predicted"/>
<comment type="caution">
    <text evidence="1">The sequence shown here is derived from an EMBL/GenBank/DDBJ whole genome shotgun (WGS) entry which is preliminary data.</text>
</comment>
<dbReference type="Proteomes" id="UP000824062">
    <property type="component" value="Unassembled WGS sequence"/>
</dbReference>